<dbReference type="HOGENOM" id="CLU_1929560_0_0_1"/>
<dbReference type="GO" id="GO:0000030">
    <property type="term" value="F:mannosyltransferase activity"/>
    <property type="evidence" value="ECO:0007669"/>
    <property type="project" value="TreeGrafter"/>
</dbReference>
<feature type="transmembrane region" description="Helical" evidence="1">
    <location>
        <begin position="25"/>
        <end position="45"/>
    </location>
</feature>
<dbReference type="PANTHER" id="PTHR44216">
    <property type="entry name" value="PROTEIN O-MANNOSYL-TRANSFERASE TMTC2"/>
    <property type="match status" value="1"/>
</dbReference>
<dbReference type="STRING" id="283909.R7UEF0"/>
<reference evidence="2 4" key="2">
    <citation type="journal article" date="2013" name="Nature">
        <title>Insights into bilaterian evolution from three spiralian genomes.</title>
        <authorList>
            <person name="Simakov O."/>
            <person name="Marletaz F."/>
            <person name="Cho S.J."/>
            <person name="Edsinger-Gonzales E."/>
            <person name="Havlak P."/>
            <person name="Hellsten U."/>
            <person name="Kuo D.H."/>
            <person name="Larsson T."/>
            <person name="Lv J."/>
            <person name="Arendt D."/>
            <person name="Savage R."/>
            <person name="Osoegawa K."/>
            <person name="de Jong P."/>
            <person name="Grimwood J."/>
            <person name="Chapman J.A."/>
            <person name="Shapiro H."/>
            <person name="Aerts A."/>
            <person name="Otillar R.P."/>
            <person name="Terry A.Y."/>
            <person name="Boore J.L."/>
            <person name="Grigoriev I.V."/>
            <person name="Lindberg D.R."/>
            <person name="Seaver E.C."/>
            <person name="Weisblat D.A."/>
            <person name="Putnam N.H."/>
            <person name="Rokhsar D.S."/>
        </authorList>
    </citation>
    <scope>NUCLEOTIDE SEQUENCE</scope>
    <source>
        <strain evidence="2 4">I ESC-2004</strain>
    </source>
</reference>
<evidence type="ECO:0000313" key="3">
    <source>
        <dbReference type="EnsemblMetazoa" id="CapteP188081"/>
    </source>
</evidence>
<reference evidence="3" key="3">
    <citation type="submission" date="2015-06" db="UniProtKB">
        <authorList>
            <consortium name="EnsemblMetazoa"/>
        </authorList>
    </citation>
    <scope>IDENTIFICATION</scope>
</reference>
<proteinExistence type="predicted"/>
<evidence type="ECO:0000313" key="4">
    <source>
        <dbReference type="Proteomes" id="UP000014760"/>
    </source>
</evidence>
<keyword evidence="4" id="KW-1185">Reference proteome</keyword>
<dbReference type="GO" id="GO:0005789">
    <property type="term" value="C:endoplasmic reticulum membrane"/>
    <property type="evidence" value="ECO:0007669"/>
    <property type="project" value="TreeGrafter"/>
</dbReference>
<evidence type="ECO:0000313" key="2">
    <source>
        <dbReference type="EMBL" id="ELU04914.1"/>
    </source>
</evidence>
<name>R7UEF0_CAPTE</name>
<evidence type="ECO:0000256" key="1">
    <source>
        <dbReference type="SAM" id="Phobius"/>
    </source>
</evidence>
<organism evidence="2">
    <name type="scientific">Capitella teleta</name>
    <name type="common">Polychaete worm</name>
    <dbReference type="NCBI Taxonomy" id="283909"/>
    <lineage>
        <taxon>Eukaryota</taxon>
        <taxon>Metazoa</taxon>
        <taxon>Spiralia</taxon>
        <taxon>Lophotrochozoa</taxon>
        <taxon>Annelida</taxon>
        <taxon>Polychaeta</taxon>
        <taxon>Sedentaria</taxon>
        <taxon>Scolecida</taxon>
        <taxon>Capitellidae</taxon>
        <taxon>Capitella</taxon>
    </lineage>
</organism>
<keyword evidence="1" id="KW-1133">Transmembrane helix</keyword>
<keyword evidence="1" id="KW-0472">Membrane</keyword>
<gene>
    <name evidence="2" type="ORF">CAPTEDRAFT_188081</name>
</gene>
<dbReference type="InterPro" id="IPR052384">
    <property type="entry name" value="TMTC_O-mannosyltransferase"/>
</dbReference>
<dbReference type="EMBL" id="AMQN01008016">
    <property type="status" value="NOT_ANNOTATED_CDS"/>
    <property type="molecule type" value="Genomic_DNA"/>
</dbReference>
<accession>R7UEF0</accession>
<dbReference type="EnsemblMetazoa" id="CapteT188081">
    <property type="protein sequence ID" value="CapteP188081"/>
    <property type="gene ID" value="CapteG188081"/>
</dbReference>
<dbReference type="EMBL" id="KB301969">
    <property type="protein sequence ID" value="ELU04914.1"/>
    <property type="molecule type" value="Genomic_DNA"/>
</dbReference>
<keyword evidence="1" id="KW-0812">Transmembrane</keyword>
<dbReference type="AlphaFoldDB" id="R7UEF0"/>
<dbReference type="GO" id="GO:0035269">
    <property type="term" value="P:protein O-linked glycosylation via mannose"/>
    <property type="evidence" value="ECO:0007669"/>
    <property type="project" value="TreeGrafter"/>
</dbReference>
<sequence>MALQWAVCLLGQTATHAVFGLPPLAFHVVNVALYVIVTSLIHMFMREMDNASREGALAASLLFAVHPIHSEAVTGLVGRADVLCAAFFLSCLMAYMHLDNNHVDEGIQKFKSYCQDLNVNHNNLPHEQFEF</sequence>
<reference evidence="4" key="1">
    <citation type="submission" date="2012-12" db="EMBL/GenBank/DDBJ databases">
        <authorList>
            <person name="Hellsten U."/>
            <person name="Grimwood J."/>
            <person name="Chapman J.A."/>
            <person name="Shapiro H."/>
            <person name="Aerts A."/>
            <person name="Otillar R.P."/>
            <person name="Terry A.Y."/>
            <person name="Boore J.L."/>
            <person name="Simakov O."/>
            <person name="Marletaz F."/>
            <person name="Cho S.-J."/>
            <person name="Edsinger-Gonzales E."/>
            <person name="Havlak P."/>
            <person name="Kuo D.-H."/>
            <person name="Larsson T."/>
            <person name="Lv J."/>
            <person name="Arendt D."/>
            <person name="Savage R."/>
            <person name="Osoegawa K."/>
            <person name="de Jong P."/>
            <person name="Lindberg D.R."/>
            <person name="Seaver E.C."/>
            <person name="Weisblat D.A."/>
            <person name="Putnam N.H."/>
            <person name="Grigoriev I.V."/>
            <person name="Rokhsar D.S."/>
        </authorList>
    </citation>
    <scope>NUCLEOTIDE SEQUENCE</scope>
    <source>
        <strain evidence="4">I ESC-2004</strain>
    </source>
</reference>
<protein>
    <submittedName>
        <fullName evidence="2 3">Uncharacterized protein</fullName>
    </submittedName>
</protein>
<dbReference type="Proteomes" id="UP000014760">
    <property type="component" value="Unassembled WGS sequence"/>
</dbReference>
<dbReference type="OrthoDB" id="19588at2759"/>
<dbReference type="PANTHER" id="PTHR44216:SF3">
    <property type="entry name" value="PROTEIN O-MANNOSYL-TRANSFERASE TMTC2"/>
    <property type="match status" value="1"/>
</dbReference>